<feature type="signal peptide" evidence="2">
    <location>
        <begin position="1"/>
        <end position="18"/>
    </location>
</feature>
<reference evidence="3" key="1">
    <citation type="submission" date="2022-12" db="EMBL/GenBank/DDBJ databases">
        <authorList>
            <person name="Petersen C."/>
        </authorList>
    </citation>
    <scope>NUCLEOTIDE SEQUENCE</scope>
    <source>
        <strain evidence="3">IBT 15544</strain>
    </source>
</reference>
<reference evidence="3" key="2">
    <citation type="journal article" date="2023" name="IMA Fungus">
        <title>Comparative genomic study of the Penicillium genus elucidates a diverse pangenome and 15 lateral gene transfer events.</title>
        <authorList>
            <person name="Petersen C."/>
            <person name="Sorensen T."/>
            <person name="Nielsen M.R."/>
            <person name="Sondergaard T.E."/>
            <person name="Sorensen J.L."/>
            <person name="Fitzpatrick D.A."/>
            <person name="Frisvad J.C."/>
            <person name="Nielsen K.L."/>
        </authorList>
    </citation>
    <scope>NUCLEOTIDE SEQUENCE</scope>
    <source>
        <strain evidence="3">IBT 15544</strain>
    </source>
</reference>
<keyword evidence="1" id="KW-0378">Hydrolase</keyword>
<comment type="caution">
    <text evidence="3">The sequence shown here is derived from an EMBL/GenBank/DDBJ whole genome shotgun (WGS) entry which is preliminary data.</text>
</comment>
<keyword evidence="4" id="KW-1185">Reference proteome</keyword>
<dbReference type="Proteomes" id="UP001150904">
    <property type="component" value="Unassembled WGS sequence"/>
</dbReference>
<protein>
    <recommendedName>
        <fullName evidence="5">Carbohydrate esterase family 16 protein</fullName>
    </recommendedName>
</protein>
<dbReference type="PANTHER" id="PTHR45648:SF85">
    <property type="entry name" value="A, PUTATIVE (AFU_ORTHOLOGUE AFUA_2G10760)-RELATED"/>
    <property type="match status" value="1"/>
</dbReference>
<dbReference type="InterPro" id="IPR001087">
    <property type="entry name" value="GDSL"/>
</dbReference>
<dbReference type="RefSeq" id="XP_058311578.1">
    <property type="nucleotide sequence ID" value="XM_058449234.1"/>
</dbReference>
<dbReference type="GeneID" id="83176535"/>
<evidence type="ECO:0008006" key="5">
    <source>
        <dbReference type="Google" id="ProtNLM"/>
    </source>
</evidence>
<gene>
    <name evidence="3" type="ORF">N7498_002172</name>
</gene>
<proteinExistence type="predicted"/>
<evidence type="ECO:0000256" key="2">
    <source>
        <dbReference type="SAM" id="SignalP"/>
    </source>
</evidence>
<dbReference type="InterPro" id="IPR036514">
    <property type="entry name" value="SGNH_hydro_sf"/>
</dbReference>
<keyword evidence="2" id="KW-0732">Signal</keyword>
<sequence length="326" mass="36704">MCSLLCPDLFLLKTLAGSQKVETKPRIAFGDSYTYVQGTHGHQNYSFIGDQFNYAYDAQTLPSDMIVQNQTATAEGGPNWIEYLTNCGVQPGITSPLSCKKQLWDFAFAGADISTEYTPLHHNFTVSLVNQITQFKEYGHATISHILPATDTLIATWIGINDVGDSSKYPVHFPTFYKNLTSTLFTSIDGLYTLGYRSYLLLDLPPLDRTPGNRATSTPHPNATQVDWYNDALRSGAELFAKRRDVEVRVFDAHARLNGIMDHPGQYGMVNMTGFCAGYDQPDIELNYEDYGCPVPLDEYFWFNSRHLTSHVHRILAEELDEWLQG</sequence>
<accession>A0A9W9TBQ6</accession>
<evidence type="ECO:0000313" key="4">
    <source>
        <dbReference type="Proteomes" id="UP001150904"/>
    </source>
</evidence>
<organism evidence="3 4">
    <name type="scientific">Penicillium cinerascens</name>
    <dbReference type="NCBI Taxonomy" id="70096"/>
    <lineage>
        <taxon>Eukaryota</taxon>
        <taxon>Fungi</taxon>
        <taxon>Dikarya</taxon>
        <taxon>Ascomycota</taxon>
        <taxon>Pezizomycotina</taxon>
        <taxon>Eurotiomycetes</taxon>
        <taxon>Eurotiomycetidae</taxon>
        <taxon>Eurotiales</taxon>
        <taxon>Aspergillaceae</taxon>
        <taxon>Penicillium</taxon>
    </lineage>
</organism>
<name>A0A9W9TBQ6_9EURO</name>
<dbReference type="AlphaFoldDB" id="A0A9W9TBQ6"/>
<evidence type="ECO:0000313" key="3">
    <source>
        <dbReference type="EMBL" id="KAJ5215765.1"/>
    </source>
</evidence>
<dbReference type="Gene3D" id="3.40.50.1110">
    <property type="entry name" value="SGNH hydrolase"/>
    <property type="match status" value="1"/>
</dbReference>
<dbReference type="Pfam" id="PF00657">
    <property type="entry name" value="Lipase_GDSL"/>
    <property type="match status" value="1"/>
</dbReference>
<evidence type="ECO:0000256" key="1">
    <source>
        <dbReference type="ARBA" id="ARBA00022801"/>
    </source>
</evidence>
<feature type="chain" id="PRO_5040904343" description="Carbohydrate esterase family 16 protein" evidence="2">
    <location>
        <begin position="19"/>
        <end position="326"/>
    </location>
</feature>
<dbReference type="GO" id="GO:0016788">
    <property type="term" value="F:hydrolase activity, acting on ester bonds"/>
    <property type="evidence" value="ECO:0007669"/>
    <property type="project" value="InterPro"/>
</dbReference>
<dbReference type="SUPFAM" id="SSF52266">
    <property type="entry name" value="SGNH hydrolase"/>
    <property type="match status" value="1"/>
</dbReference>
<dbReference type="EMBL" id="JAPQKR010000005">
    <property type="protein sequence ID" value="KAJ5215765.1"/>
    <property type="molecule type" value="Genomic_DNA"/>
</dbReference>
<dbReference type="InterPro" id="IPR051058">
    <property type="entry name" value="GDSL_Est/Lipase"/>
</dbReference>
<dbReference type="PANTHER" id="PTHR45648">
    <property type="entry name" value="GDSL LIPASE/ACYLHYDROLASE FAMILY PROTEIN (AFU_ORTHOLOGUE AFUA_4G14700)"/>
    <property type="match status" value="1"/>
</dbReference>
<dbReference type="CDD" id="cd01846">
    <property type="entry name" value="fatty_acyltransferase_like"/>
    <property type="match status" value="1"/>
</dbReference>
<dbReference type="OrthoDB" id="1600564at2759"/>